<comment type="caution">
    <text evidence="1">The sequence shown here is derived from an EMBL/GenBank/DDBJ whole genome shotgun (WGS) entry which is preliminary data.</text>
</comment>
<evidence type="ECO:0000313" key="2">
    <source>
        <dbReference type="Proteomes" id="UP001203423"/>
    </source>
</evidence>
<proteinExistence type="predicted"/>
<keyword evidence="2" id="KW-1185">Reference proteome</keyword>
<sequence length="57" mass="6497">MILGRPKGPAINTKLDKHRKAIVEYLEKELSVRSIAKLIEEPATTVNDYIRRHGLRG</sequence>
<organism evidence="1 2">
    <name type="scientific">Shewanella surugensis</name>
    <dbReference type="NCBI Taxonomy" id="212020"/>
    <lineage>
        <taxon>Bacteria</taxon>
        <taxon>Pseudomonadati</taxon>
        <taxon>Pseudomonadota</taxon>
        <taxon>Gammaproteobacteria</taxon>
        <taxon>Alteromonadales</taxon>
        <taxon>Shewanellaceae</taxon>
        <taxon>Shewanella</taxon>
    </lineage>
</organism>
<gene>
    <name evidence="1" type="ORF">L2764_15840</name>
</gene>
<evidence type="ECO:0008006" key="3">
    <source>
        <dbReference type="Google" id="ProtNLM"/>
    </source>
</evidence>
<dbReference type="Proteomes" id="UP001203423">
    <property type="component" value="Unassembled WGS sequence"/>
</dbReference>
<evidence type="ECO:0000313" key="1">
    <source>
        <dbReference type="EMBL" id="MCL1125902.1"/>
    </source>
</evidence>
<dbReference type="EMBL" id="JAKIKS010000065">
    <property type="protein sequence ID" value="MCL1125902.1"/>
    <property type="molecule type" value="Genomic_DNA"/>
</dbReference>
<dbReference type="RefSeq" id="WP_248941236.1">
    <property type="nucleotide sequence ID" value="NZ_JAKIKS010000065.1"/>
</dbReference>
<protein>
    <recommendedName>
        <fullName evidence="3">Helix-turn-helix domain-containing protein</fullName>
    </recommendedName>
</protein>
<accession>A0ABT0LDY0</accession>
<reference evidence="1 2" key="1">
    <citation type="submission" date="2022-01" db="EMBL/GenBank/DDBJ databases">
        <title>Whole genome-based taxonomy of the Shewanellaceae.</title>
        <authorList>
            <person name="Martin-Rodriguez A.J."/>
        </authorList>
    </citation>
    <scope>NUCLEOTIDE SEQUENCE [LARGE SCALE GENOMIC DNA]</scope>
    <source>
        <strain evidence="1 2">DSM 17177</strain>
    </source>
</reference>
<name>A0ABT0LDY0_9GAMM</name>